<dbReference type="HOGENOM" id="CLU_1132676_0_0_7"/>
<dbReference type="InterPro" id="IPR018713">
    <property type="entry name" value="MPAB/Lcp_cat_dom"/>
</dbReference>
<evidence type="ECO:0000313" key="2">
    <source>
        <dbReference type="EMBL" id="ETW97759.1"/>
    </source>
</evidence>
<evidence type="ECO:0000313" key="3">
    <source>
        <dbReference type="Proteomes" id="UP000019141"/>
    </source>
</evidence>
<dbReference type="Pfam" id="PF09995">
    <property type="entry name" value="MPAB_Lcp_cat"/>
    <property type="match status" value="1"/>
</dbReference>
<dbReference type="AlphaFoldDB" id="W4LIL7"/>
<sequence>MVSVQKLRVHHCFVRWTVLNSPALPPWQPEEWGQPINQEDEILAILALSLFCFDGMDILDVPMTQRHREDALMLWLVFAHLLGVDDKLIPRSLAEAEDLLHIIGARQFRASEHGTDLVREILGIVQGVLPPELKPIPVAMFRYLMDRHFTQLLKVPPVVPPRAVTNVVDFFVDNPELEHLLTGHFLRSLVEGFRDAPDRHGERTPFEIPSGMRFSFLHDAAE</sequence>
<dbReference type="Proteomes" id="UP000019141">
    <property type="component" value="Unassembled WGS sequence"/>
</dbReference>
<protein>
    <recommendedName>
        <fullName evidence="1">ER-bound oxygenase mpaB/mpaB'/Rubber oxygenase catalytic domain-containing protein</fullName>
    </recommendedName>
</protein>
<dbReference type="EMBL" id="AZHW01000624">
    <property type="protein sequence ID" value="ETW97759.1"/>
    <property type="molecule type" value="Genomic_DNA"/>
</dbReference>
<feature type="domain" description="ER-bound oxygenase mpaB/mpaB'/Rubber oxygenase catalytic" evidence="1">
    <location>
        <begin position="4"/>
        <end position="159"/>
    </location>
</feature>
<gene>
    <name evidence="2" type="ORF">ETSY1_21470</name>
</gene>
<comment type="caution">
    <text evidence="2">The sequence shown here is derived from an EMBL/GenBank/DDBJ whole genome shotgun (WGS) entry which is preliminary data.</text>
</comment>
<reference evidence="2 3" key="1">
    <citation type="journal article" date="2014" name="Nature">
        <title>An environmental bacterial taxon with a large and distinct metabolic repertoire.</title>
        <authorList>
            <person name="Wilson M.C."/>
            <person name="Mori T."/>
            <person name="Ruckert C."/>
            <person name="Uria A.R."/>
            <person name="Helf M.J."/>
            <person name="Takada K."/>
            <person name="Gernert C."/>
            <person name="Steffens U.A."/>
            <person name="Heycke N."/>
            <person name="Schmitt S."/>
            <person name="Rinke C."/>
            <person name="Helfrich E.J."/>
            <person name="Brachmann A.O."/>
            <person name="Gurgui C."/>
            <person name="Wakimoto T."/>
            <person name="Kracht M."/>
            <person name="Crusemann M."/>
            <person name="Hentschel U."/>
            <person name="Abe I."/>
            <person name="Matsunaga S."/>
            <person name="Kalinowski J."/>
            <person name="Takeyama H."/>
            <person name="Piel J."/>
        </authorList>
    </citation>
    <scope>NUCLEOTIDE SEQUENCE [LARGE SCALE GENOMIC DNA]</scope>
    <source>
        <strain evidence="3">TSY1</strain>
    </source>
</reference>
<keyword evidence="3" id="KW-1185">Reference proteome</keyword>
<accession>W4LIL7</accession>
<organism evidence="2 3">
    <name type="scientific">Entotheonella factor</name>
    <dbReference type="NCBI Taxonomy" id="1429438"/>
    <lineage>
        <taxon>Bacteria</taxon>
        <taxon>Pseudomonadati</taxon>
        <taxon>Nitrospinota/Tectimicrobiota group</taxon>
        <taxon>Candidatus Tectimicrobiota</taxon>
        <taxon>Candidatus Entotheonellia</taxon>
        <taxon>Candidatus Entotheonellales</taxon>
        <taxon>Candidatus Entotheonellaceae</taxon>
        <taxon>Candidatus Entotheonella</taxon>
    </lineage>
</organism>
<name>W4LIL7_ENTF1</name>
<dbReference type="InterPro" id="IPR037473">
    <property type="entry name" value="Lcp-like"/>
</dbReference>
<dbReference type="PANTHER" id="PTHR37539">
    <property type="entry name" value="SECRETED PROTEIN-RELATED"/>
    <property type="match status" value="1"/>
</dbReference>
<proteinExistence type="predicted"/>
<dbReference type="PANTHER" id="PTHR37539:SF1">
    <property type="entry name" value="ER-BOUND OXYGENASE MPAB_MPAB'_RUBBER OXYGENASE CATALYTIC DOMAIN-CONTAINING PROTEIN"/>
    <property type="match status" value="1"/>
</dbReference>
<dbReference type="GO" id="GO:0016491">
    <property type="term" value="F:oxidoreductase activity"/>
    <property type="evidence" value="ECO:0007669"/>
    <property type="project" value="InterPro"/>
</dbReference>
<evidence type="ECO:0000259" key="1">
    <source>
        <dbReference type="Pfam" id="PF09995"/>
    </source>
</evidence>